<dbReference type="GO" id="GO:0008235">
    <property type="term" value="F:metalloexopeptidase activity"/>
    <property type="evidence" value="ECO:0007669"/>
    <property type="project" value="InterPro"/>
</dbReference>
<keyword evidence="1" id="KW-0732">Signal</keyword>
<dbReference type="Gene3D" id="3.40.630.10">
    <property type="entry name" value="Zn peptidases"/>
    <property type="match status" value="2"/>
</dbReference>
<name>A0A939G959_9BACT</name>
<dbReference type="InterPro" id="IPR045175">
    <property type="entry name" value="M28_fam"/>
</dbReference>
<protein>
    <submittedName>
        <fullName evidence="3">M28 family peptidase</fullName>
    </submittedName>
</protein>
<dbReference type="GO" id="GO:0006508">
    <property type="term" value="P:proteolysis"/>
    <property type="evidence" value="ECO:0007669"/>
    <property type="project" value="InterPro"/>
</dbReference>
<dbReference type="Proteomes" id="UP000664795">
    <property type="component" value="Unassembled WGS sequence"/>
</dbReference>
<evidence type="ECO:0000256" key="1">
    <source>
        <dbReference type="SAM" id="SignalP"/>
    </source>
</evidence>
<dbReference type="SUPFAM" id="SSF53187">
    <property type="entry name" value="Zn-dependent exopeptidases"/>
    <property type="match status" value="1"/>
</dbReference>
<feature type="chain" id="PRO_5038141194" evidence="1">
    <location>
        <begin position="23"/>
        <end position="553"/>
    </location>
</feature>
<dbReference type="PANTHER" id="PTHR12147">
    <property type="entry name" value="METALLOPEPTIDASE M28 FAMILY MEMBER"/>
    <property type="match status" value="1"/>
</dbReference>
<comment type="caution">
    <text evidence="3">The sequence shown here is derived from an EMBL/GenBank/DDBJ whole genome shotgun (WGS) entry which is preliminary data.</text>
</comment>
<dbReference type="RefSeq" id="WP_207336884.1">
    <property type="nucleotide sequence ID" value="NZ_JAFMYU010000015.1"/>
</dbReference>
<accession>A0A939G959</accession>
<organism evidence="3 4">
    <name type="scientific">Fibrella aquatilis</name>
    <dbReference type="NCBI Taxonomy" id="2817059"/>
    <lineage>
        <taxon>Bacteria</taxon>
        <taxon>Pseudomonadati</taxon>
        <taxon>Bacteroidota</taxon>
        <taxon>Cytophagia</taxon>
        <taxon>Cytophagales</taxon>
        <taxon>Spirosomataceae</taxon>
        <taxon>Fibrella</taxon>
    </lineage>
</organism>
<dbReference type="InterPro" id="IPR007484">
    <property type="entry name" value="Peptidase_M28"/>
</dbReference>
<evidence type="ECO:0000313" key="4">
    <source>
        <dbReference type="Proteomes" id="UP000664795"/>
    </source>
</evidence>
<evidence type="ECO:0000313" key="3">
    <source>
        <dbReference type="EMBL" id="MBO0932924.1"/>
    </source>
</evidence>
<keyword evidence="4" id="KW-1185">Reference proteome</keyword>
<dbReference type="Gene3D" id="3.50.30.30">
    <property type="match status" value="1"/>
</dbReference>
<dbReference type="AlphaFoldDB" id="A0A939G959"/>
<gene>
    <name evidence="3" type="ORF">J2I48_18085</name>
</gene>
<proteinExistence type="predicted"/>
<reference evidence="3 4" key="1">
    <citation type="submission" date="2021-03" db="EMBL/GenBank/DDBJ databases">
        <title>Fibrella sp. HMF5036 genome sequencing and assembly.</title>
        <authorList>
            <person name="Kang H."/>
            <person name="Kim H."/>
            <person name="Bae S."/>
            <person name="Joh K."/>
        </authorList>
    </citation>
    <scope>NUCLEOTIDE SEQUENCE [LARGE SCALE GENOMIC DNA]</scope>
    <source>
        <strain evidence="3 4">HMF5036</strain>
    </source>
</reference>
<dbReference type="PANTHER" id="PTHR12147:SF26">
    <property type="entry name" value="PEPTIDASE M28 DOMAIN-CONTAINING PROTEIN"/>
    <property type="match status" value="1"/>
</dbReference>
<evidence type="ECO:0000259" key="2">
    <source>
        <dbReference type="Pfam" id="PF04389"/>
    </source>
</evidence>
<sequence length="553" mass="60613">MHTSRASRLTGLLILTGQLAVAQAPSASVATPTASASTASFANTYAQTVSAADLEKHLRILAADDMEGRETGTRGQKKAAAYIAGQFQSFGLTPVVKQADGQMGYLQPFTLYKKTWGDLYVKANGKSFTYLTDFLVNGLFSIPTETNFETVFVGHGITGEKIDDYANRDVKGKAVVMIDGEPKNADGTSLISGTKDPSKWGRPDSYRVKLTAAKDKGAAQVFIISAADAASFKQLLAERSAMVQRFNRLGLKPGNENTGTVGAFMVSADMGAALLGQKPDKFRKALEQSVNATQTPFGKLTGKVAVKAERKDENVQTENVMGYLEGGDKKDEVLIISGHYDHIGISPDGQINNGANDDGSGTVSVLELAQAFAKAKAEGHGPRRSVLFLTVVGEEKGLLGSEYYADFSPVFPLEKTVADLNIDMVGRVDDLHKDKQPNDNYIYVIGSDKLSSDLHKISEAQNAEHTQMELDYKYNDPQDPERIYYRSDHYNFAKHKIPIIFYFNGLHADYHRPTDDIEKIDFKLAEKTARLVFYTAWDIANRDERLKVDSNKQ</sequence>
<dbReference type="EMBL" id="JAFMYU010000015">
    <property type="protein sequence ID" value="MBO0932924.1"/>
    <property type="molecule type" value="Genomic_DNA"/>
</dbReference>
<feature type="signal peptide" evidence="1">
    <location>
        <begin position="1"/>
        <end position="22"/>
    </location>
</feature>
<feature type="domain" description="Peptidase M28" evidence="2">
    <location>
        <begin position="319"/>
        <end position="535"/>
    </location>
</feature>
<dbReference type="Pfam" id="PF04389">
    <property type="entry name" value="Peptidase_M28"/>
    <property type="match status" value="1"/>
</dbReference>